<dbReference type="EMBL" id="ADKX01000026">
    <property type="protein sequence ID" value="EFW05266.1"/>
    <property type="molecule type" value="Genomic_DNA"/>
</dbReference>
<accession>E7G9H2</accession>
<dbReference type="HOGENOM" id="CLU_2328920_0_0_9"/>
<gene>
    <name evidence="1" type="ORF">HMPREF9488_01410</name>
</gene>
<dbReference type="RefSeq" id="WP_008788526.1">
    <property type="nucleotide sequence ID" value="NZ_AKCB01000003.1"/>
</dbReference>
<proteinExistence type="predicted"/>
<comment type="caution">
    <text evidence="1">The sequence shown here is derived from an EMBL/GenBank/DDBJ whole genome shotgun (WGS) entry which is preliminary data.</text>
</comment>
<dbReference type="OrthoDB" id="9802985at2"/>
<dbReference type="GeneID" id="78231038"/>
<evidence type="ECO:0000313" key="1">
    <source>
        <dbReference type="EMBL" id="EFW05266.1"/>
    </source>
</evidence>
<dbReference type="Proteomes" id="UP000003157">
    <property type="component" value="Unassembled WGS sequence"/>
</dbReference>
<reference evidence="1 2" key="1">
    <citation type="submission" date="2010-12" db="EMBL/GenBank/DDBJ databases">
        <title>The Genome Sequence of Coprobacillus sp. strain 29_1.</title>
        <authorList>
            <consortium name="The Broad Institute Genome Sequencing Platform"/>
            <person name="Earl A."/>
            <person name="Ward D."/>
            <person name="Feldgarden M."/>
            <person name="Gevers D."/>
            <person name="Daigneault M."/>
            <person name="Sibley C.D."/>
            <person name="White A."/>
            <person name="Strauss J."/>
            <person name="Allen-Vercoe E."/>
            <person name="Young S.K."/>
            <person name="Zeng Q."/>
            <person name="Gargeya S."/>
            <person name="Fitzgerald M."/>
            <person name="Haas B."/>
            <person name="Abouelleil A."/>
            <person name="Alvarado L."/>
            <person name="Arachchi H.M."/>
            <person name="Berlin A."/>
            <person name="Brown A."/>
            <person name="Chapman S.B."/>
            <person name="Chen Z."/>
            <person name="Dunbar C."/>
            <person name="Freedman E."/>
            <person name="Gearin G."/>
            <person name="Gellesch M."/>
            <person name="Goldberg J."/>
            <person name="Griggs A."/>
            <person name="Gujja S."/>
            <person name="Heilman E."/>
            <person name="Heiman D."/>
            <person name="Howarth C."/>
            <person name="Larson L."/>
            <person name="Lui A."/>
            <person name="MacDonald P.J.P."/>
            <person name="Mehta T."/>
            <person name="Montmayeur A."/>
            <person name="Murphy C."/>
            <person name="Neiman D."/>
            <person name="Pearson M."/>
            <person name="Priest M."/>
            <person name="Roberts A."/>
            <person name="Saif S."/>
            <person name="Shea T."/>
            <person name="Shenoy N."/>
            <person name="Sisk P."/>
            <person name="Stolte C."/>
            <person name="Sykes S."/>
            <person name="White J."/>
            <person name="Yandava C."/>
            <person name="Nusbaum C."/>
            <person name="Birren B."/>
        </authorList>
    </citation>
    <scope>NUCLEOTIDE SEQUENCE [LARGE SCALE GENOMIC DNA]</scope>
    <source>
        <strain evidence="1 2">29_1</strain>
    </source>
</reference>
<evidence type="ECO:0000313" key="2">
    <source>
        <dbReference type="Proteomes" id="UP000003157"/>
    </source>
</evidence>
<organism evidence="1 2">
    <name type="scientific">Coprobacillus cateniformis</name>
    <dbReference type="NCBI Taxonomy" id="100884"/>
    <lineage>
        <taxon>Bacteria</taxon>
        <taxon>Bacillati</taxon>
        <taxon>Bacillota</taxon>
        <taxon>Erysipelotrichia</taxon>
        <taxon>Erysipelotrichales</taxon>
        <taxon>Coprobacillaceae</taxon>
        <taxon>Coprobacillus</taxon>
    </lineage>
</organism>
<keyword evidence="2" id="KW-1185">Reference proteome</keyword>
<name>E7G9H2_9FIRM</name>
<sequence length="98" mass="11901">MHIEVESLKAELHAFSKNSKIKREIYHINHVNYIHKIITNYFNAHYGISSKYLNEYLALIAYRCMHKLQDVQLTLFELSKCKCYARWKDYVRKSWVIF</sequence>
<dbReference type="AlphaFoldDB" id="E7G9H2"/>
<protein>
    <submittedName>
        <fullName evidence="1">Uncharacterized protein</fullName>
    </submittedName>
</protein>